<comment type="caution">
    <text evidence="1">The sequence shown here is derived from an EMBL/GenBank/DDBJ whole genome shotgun (WGS) entry which is preliminary data.</text>
</comment>
<gene>
    <name evidence="1" type="ORF">Dace_2377</name>
</gene>
<proteinExistence type="predicted"/>
<dbReference type="AlphaFoldDB" id="Q1K065"/>
<accession>Q1K065</accession>
<reference evidence="1" key="1">
    <citation type="submission" date="2006-05" db="EMBL/GenBank/DDBJ databases">
        <title>Annotation of the draft genome assembly of Desulfuromonas acetoxidans DSM 684.</title>
        <authorList>
            <consortium name="US DOE Joint Genome Institute (JGI-ORNL)"/>
            <person name="Larimer F."/>
            <person name="Land M."/>
            <person name="Hauser L."/>
        </authorList>
    </citation>
    <scope>NUCLEOTIDE SEQUENCE [LARGE SCALE GENOMIC DNA]</scope>
    <source>
        <strain evidence="1">DSM 684</strain>
    </source>
</reference>
<dbReference type="Proteomes" id="UP000005695">
    <property type="component" value="Unassembled WGS sequence"/>
</dbReference>
<protein>
    <submittedName>
        <fullName evidence="1">Uncharacterized protein</fullName>
    </submittedName>
</protein>
<evidence type="ECO:0000313" key="2">
    <source>
        <dbReference type="Proteomes" id="UP000005695"/>
    </source>
</evidence>
<name>Q1K065_DESA6</name>
<keyword evidence="2" id="KW-1185">Reference proteome</keyword>
<sequence length="83" mass="9406">MSLHEQRMMLRGQLEEAKAKQRSLRLRVEGNAQGVCRLLNTTLTAADDLRVDLAAAQMDELQEAWAELTVINSQIDRLEKELA</sequence>
<dbReference type="RefSeq" id="WP_006000011.1">
    <property type="nucleotide sequence ID" value="NZ_AAEW02000007.1"/>
</dbReference>
<organism evidence="1 2">
    <name type="scientific">Desulfuromonas acetoxidans (strain DSM 684 / 11070)</name>
    <dbReference type="NCBI Taxonomy" id="281689"/>
    <lineage>
        <taxon>Bacteria</taxon>
        <taxon>Pseudomonadati</taxon>
        <taxon>Thermodesulfobacteriota</taxon>
        <taxon>Desulfuromonadia</taxon>
        <taxon>Desulfuromonadales</taxon>
        <taxon>Desulfuromonadaceae</taxon>
        <taxon>Desulfuromonas</taxon>
    </lineage>
</organism>
<reference evidence="1" key="2">
    <citation type="submission" date="2006-05" db="EMBL/GenBank/DDBJ databases">
        <title>Sequencing of the draft genome and assembly of Desulfuromonas acetoxidans DSM 684.</title>
        <authorList>
            <consortium name="US DOE Joint Genome Institute (JGI-PGF)"/>
            <person name="Copeland A."/>
            <person name="Lucas S."/>
            <person name="Lapidus A."/>
            <person name="Barry K."/>
            <person name="Detter J.C."/>
            <person name="Glavina del Rio T."/>
            <person name="Hammon N."/>
            <person name="Israni S."/>
            <person name="Dalin E."/>
            <person name="Tice H."/>
            <person name="Bruce D."/>
            <person name="Pitluck S."/>
            <person name="Richardson P."/>
        </authorList>
    </citation>
    <scope>NUCLEOTIDE SEQUENCE [LARGE SCALE GENOMIC DNA]</scope>
    <source>
        <strain evidence="1">DSM 684</strain>
    </source>
</reference>
<dbReference type="EMBL" id="AAEW02000007">
    <property type="protein sequence ID" value="EAT16076.1"/>
    <property type="molecule type" value="Genomic_DNA"/>
</dbReference>
<evidence type="ECO:0000313" key="1">
    <source>
        <dbReference type="EMBL" id="EAT16076.1"/>
    </source>
</evidence>